<comment type="caution">
    <text evidence="8">The sequence shown here is derived from an EMBL/GenBank/DDBJ whole genome shotgun (WGS) entry which is preliminary data.</text>
</comment>
<dbReference type="EC" id="4.2.2.n1" evidence="2"/>
<dbReference type="GeneID" id="58723631"/>
<dbReference type="InterPro" id="IPR010611">
    <property type="entry name" value="3D_dom"/>
</dbReference>
<dbReference type="CDD" id="cd14485">
    <property type="entry name" value="mltA_like_LT_A"/>
    <property type="match status" value="1"/>
</dbReference>
<dbReference type="InterPro" id="IPR026044">
    <property type="entry name" value="MltA"/>
</dbReference>
<protein>
    <recommendedName>
        <fullName evidence="2">peptidoglycan lytic exotransglycosylase</fullName>
        <ecNumber evidence="2">4.2.2.n1</ecNumber>
    </recommendedName>
    <alternativeName>
        <fullName evidence="5">Murein hydrolase A</fullName>
    </alternativeName>
</protein>
<feature type="signal peptide" evidence="6">
    <location>
        <begin position="1"/>
        <end position="24"/>
    </location>
</feature>
<dbReference type="EMBL" id="JACKZP010000005">
    <property type="protein sequence ID" value="MBC1300766.1"/>
    <property type="molecule type" value="Genomic_DNA"/>
</dbReference>
<sequence>MMRKTLALFSLSLGIALVNPIAVAQVIDVPSPLPSNPELPSPVTRTPLKLVEIGNNCVTQNPCLGFDEQIFGVGRTSDRKALLASIDNSLRYLQTNTAKRIYQNYPVRGITLDRVRRSLLRFRQLVVNSKTPAQLQAAVRREFAFYQSVGNDGKGTVKFTSYYQPVYRASRVRTSVYKYPVYRLPSNFKQWSKPHPTRLELEGEDGLQGDNSPLRGSELLWFSDRLDAYFVQIQGSAQIQLTNGQRTAIGYAGGTDYPWTSIGRELAKDGKLPLSGMTLPKMISFFRQQPEELNNYLPRWERFVFFQETGSRPATGSINVPVTAERSIATDKSLMPPGALALVHTSIPFPSDDGGRMEYRTVSRYVLDQDTGNAIKGPGRVDYFMGTGKQAGDRAGVTGGHGSLYYLLLRK</sequence>
<keyword evidence="3" id="KW-0456">Lyase</keyword>
<dbReference type="InterPro" id="IPR005300">
    <property type="entry name" value="MltA_B"/>
</dbReference>
<name>A0ABR6S2W5_ANAVA</name>
<keyword evidence="9" id="KW-1185">Reference proteome</keyword>
<evidence type="ECO:0000256" key="2">
    <source>
        <dbReference type="ARBA" id="ARBA00012587"/>
    </source>
</evidence>
<feature type="chain" id="PRO_5047405465" description="peptidoglycan lytic exotransglycosylase" evidence="6">
    <location>
        <begin position="25"/>
        <end position="411"/>
    </location>
</feature>
<dbReference type="Pfam" id="PF06725">
    <property type="entry name" value="3D"/>
    <property type="match status" value="1"/>
</dbReference>
<evidence type="ECO:0000256" key="5">
    <source>
        <dbReference type="ARBA" id="ARBA00030918"/>
    </source>
</evidence>
<dbReference type="PANTHER" id="PTHR30124">
    <property type="entry name" value="MEMBRANE-BOUND LYTIC MUREIN TRANSGLYCOSYLASE A"/>
    <property type="match status" value="1"/>
</dbReference>
<evidence type="ECO:0000313" key="9">
    <source>
        <dbReference type="Proteomes" id="UP000570851"/>
    </source>
</evidence>
<proteinExistence type="predicted"/>
<reference evidence="8 9" key="1">
    <citation type="submission" date="2019-11" db="EMBL/GenBank/DDBJ databases">
        <title>Comparison of genomes from free-living endosymbiotic cyanobacteria isolated from Azolla.</title>
        <authorList>
            <person name="Thiel T."/>
            <person name="Pratte B."/>
        </authorList>
    </citation>
    <scope>NUCLEOTIDE SEQUENCE [LARGE SCALE GENOMIC DNA]</scope>
    <source>
        <strain evidence="8 9">N2B</strain>
    </source>
</reference>
<evidence type="ECO:0000259" key="7">
    <source>
        <dbReference type="SMART" id="SM00925"/>
    </source>
</evidence>
<organism evidence="8 9">
    <name type="scientific">Trichormus variabilis N2B</name>
    <dbReference type="NCBI Taxonomy" id="2681315"/>
    <lineage>
        <taxon>Bacteria</taxon>
        <taxon>Bacillati</taxon>
        <taxon>Cyanobacteriota</taxon>
        <taxon>Cyanophyceae</taxon>
        <taxon>Nostocales</taxon>
        <taxon>Nostocaceae</taxon>
        <taxon>Trichormus</taxon>
    </lineage>
</organism>
<dbReference type="PIRSF" id="PIRSF019422">
    <property type="entry name" value="MltA"/>
    <property type="match status" value="1"/>
</dbReference>
<dbReference type="PANTHER" id="PTHR30124:SF0">
    <property type="entry name" value="MEMBRANE-BOUND LYTIC MUREIN TRANSGLYCOSYLASE A"/>
    <property type="match status" value="1"/>
</dbReference>
<dbReference type="SUPFAM" id="SSF50685">
    <property type="entry name" value="Barwin-like endoglucanases"/>
    <property type="match status" value="1"/>
</dbReference>
<dbReference type="Proteomes" id="UP000570851">
    <property type="component" value="Unassembled WGS sequence"/>
</dbReference>
<dbReference type="SMART" id="SM00925">
    <property type="entry name" value="MltA"/>
    <property type="match status" value="1"/>
</dbReference>
<dbReference type="InterPro" id="IPR036908">
    <property type="entry name" value="RlpA-like_sf"/>
</dbReference>
<dbReference type="CDD" id="cd14668">
    <property type="entry name" value="mlta_B"/>
    <property type="match status" value="1"/>
</dbReference>
<evidence type="ECO:0000256" key="1">
    <source>
        <dbReference type="ARBA" id="ARBA00001420"/>
    </source>
</evidence>
<keyword evidence="6" id="KW-0732">Signal</keyword>
<dbReference type="Gene3D" id="2.40.240.50">
    <property type="entry name" value="Barwin-like endoglucanases"/>
    <property type="match status" value="1"/>
</dbReference>
<evidence type="ECO:0000256" key="4">
    <source>
        <dbReference type="ARBA" id="ARBA00023316"/>
    </source>
</evidence>
<evidence type="ECO:0000256" key="3">
    <source>
        <dbReference type="ARBA" id="ARBA00023239"/>
    </source>
</evidence>
<evidence type="ECO:0000313" key="8">
    <source>
        <dbReference type="EMBL" id="MBC1300766.1"/>
    </source>
</evidence>
<evidence type="ECO:0000256" key="6">
    <source>
        <dbReference type="SAM" id="SignalP"/>
    </source>
</evidence>
<comment type="catalytic activity">
    <reaction evidence="1">
        <text>Exolytic cleavage of the (1-&gt;4)-beta-glycosidic linkage between N-acetylmuramic acid (MurNAc) and N-acetylglucosamine (GlcNAc) residues in peptidoglycan, from either the reducing or the non-reducing ends of the peptidoglycan chains, with concomitant formation of a 1,6-anhydrobond in the MurNAc residue.</text>
        <dbReference type="EC" id="4.2.2.n1"/>
    </reaction>
</comment>
<dbReference type="Pfam" id="PF03562">
    <property type="entry name" value="MltA"/>
    <property type="match status" value="1"/>
</dbReference>
<gene>
    <name evidence="8" type="ORF">GNE12_02420</name>
</gene>
<dbReference type="RefSeq" id="WP_011317821.1">
    <property type="nucleotide sequence ID" value="NZ_JACKZP010000005.1"/>
</dbReference>
<dbReference type="Gene3D" id="2.40.40.10">
    <property type="entry name" value="RlpA-like domain"/>
    <property type="match status" value="2"/>
</dbReference>
<keyword evidence="4" id="KW-0961">Cell wall biogenesis/degradation</keyword>
<accession>A0ABR6S2W5</accession>
<feature type="domain" description="Lytic transglycosylase MltA" evidence="7">
    <location>
        <begin position="166"/>
        <end position="307"/>
    </location>
</feature>